<keyword evidence="3" id="KW-0560">Oxidoreductase</keyword>
<dbReference type="SUPFAM" id="SSF55347">
    <property type="entry name" value="Glyceraldehyde-3-phosphate dehydrogenase-like, C-terminal domain"/>
    <property type="match status" value="1"/>
</dbReference>
<dbReference type="PANTHER" id="PTHR43818">
    <property type="entry name" value="BCDNA.GH03377"/>
    <property type="match status" value="1"/>
</dbReference>
<comment type="caution">
    <text evidence="3">The sequence shown here is derived from an EMBL/GenBank/DDBJ whole genome shotgun (WGS) entry which is preliminary data.</text>
</comment>
<dbReference type="InterPro" id="IPR050463">
    <property type="entry name" value="Gfo/Idh/MocA_oxidrdct_glycsds"/>
</dbReference>
<dbReference type="AlphaFoldDB" id="A0A5C5YIG7"/>
<dbReference type="Proteomes" id="UP000318478">
    <property type="component" value="Unassembled WGS sequence"/>
</dbReference>
<evidence type="ECO:0000313" key="3">
    <source>
        <dbReference type="EMBL" id="TWT74668.1"/>
    </source>
</evidence>
<organism evidence="3 4">
    <name type="scientific">Posidoniimonas polymericola</name>
    <dbReference type="NCBI Taxonomy" id="2528002"/>
    <lineage>
        <taxon>Bacteria</taxon>
        <taxon>Pseudomonadati</taxon>
        <taxon>Planctomycetota</taxon>
        <taxon>Planctomycetia</taxon>
        <taxon>Pirellulales</taxon>
        <taxon>Lacipirellulaceae</taxon>
        <taxon>Posidoniimonas</taxon>
    </lineage>
</organism>
<proteinExistence type="predicted"/>
<evidence type="ECO:0000259" key="2">
    <source>
        <dbReference type="Pfam" id="PF19051"/>
    </source>
</evidence>
<accession>A0A5C5YIG7</accession>
<dbReference type="Gene3D" id="3.30.360.10">
    <property type="entry name" value="Dihydrodipicolinate Reductase, domain 2"/>
    <property type="match status" value="1"/>
</dbReference>
<dbReference type="GO" id="GO:0047061">
    <property type="term" value="F:glucose-fructose oxidoreductase activity"/>
    <property type="evidence" value="ECO:0007669"/>
    <property type="project" value="UniProtKB-EC"/>
</dbReference>
<feature type="domain" description="Gfo/Idh/MocA-like oxidoreductase bacterial type C-terminal" evidence="2">
    <location>
        <begin position="217"/>
        <end position="467"/>
    </location>
</feature>
<dbReference type="RefSeq" id="WP_197528067.1">
    <property type="nucleotide sequence ID" value="NZ_SJPO01000008.1"/>
</dbReference>
<dbReference type="EC" id="1.1.99.28" evidence="3"/>
<name>A0A5C5YIG7_9BACT</name>
<dbReference type="EMBL" id="SJPO01000008">
    <property type="protein sequence ID" value="TWT74668.1"/>
    <property type="molecule type" value="Genomic_DNA"/>
</dbReference>
<gene>
    <name evidence="3" type="primary">gfo_4</name>
    <name evidence="3" type="ORF">Pla123a_34920</name>
</gene>
<keyword evidence="4" id="KW-1185">Reference proteome</keyword>
<evidence type="ECO:0000313" key="4">
    <source>
        <dbReference type="Proteomes" id="UP000318478"/>
    </source>
</evidence>
<dbReference type="Gene3D" id="3.40.50.720">
    <property type="entry name" value="NAD(P)-binding Rossmann-like Domain"/>
    <property type="match status" value="1"/>
</dbReference>
<dbReference type="InterPro" id="IPR036291">
    <property type="entry name" value="NAD(P)-bd_dom_sf"/>
</dbReference>
<feature type="domain" description="Gfo/Idh/MocA-like oxidoreductase N-terminal" evidence="1">
    <location>
        <begin position="96"/>
        <end position="173"/>
    </location>
</feature>
<sequence>MKHTNLDRRGFIKAGALTAGAGGLLSGGLLPGVASAEDTPPAPNDKIRFGFVGTGDRFMGIFRGACQFGPAIALADVDAVHRGRAYEAVRDQNNRNGHGGDLLHFEDYRRVLDRDDIDAVMVVTPDHWHSKIVIEAMQSGKDVYCEKPLTLTIREGQQILETIDKTGRVLQVGTQQRTEMGQMFAKATALVHHGRVGKLQHLTCAIGGSLPARPIPVIDVPAQLNWERWQGQTPLTDFRADAAYGSVPYNPNGRAHYTFRWFYEYSGGKLTDWGAHHVDIAMWAAQKSGGPVGRIEIDPLEVNHPVPFKDGYPTQDDRFNCATSFKVRCTFEDGLVMDIRDRADDLGFDNGILFEGDKQRLFVNRGKLTGAPVEELKDNPLPDDYFEQLYGRPAPKSHMGDFVDSIRSRRQPISDAASHHRALSVCHATNIAMRLGRKLVYDTDREQFVDDPQADSFIAREQREGYEINV</sequence>
<dbReference type="Pfam" id="PF01408">
    <property type="entry name" value="GFO_IDH_MocA"/>
    <property type="match status" value="1"/>
</dbReference>
<dbReference type="InterPro" id="IPR019546">
    <property type="entry name" value="TAT_signal_bac_arc"/>
</dbReference>
<dbReference type="InterPro" id="IPR006311">
    <property type="entry name" value="TAT_signal"/>
</dbReference>
<dbReference type="PANTHER" id="PTHR43818:SF5">
    <property type="entry name" value="OXIDOREDUCTASE FAMILY PROTEIN"/>
    <property type="match status" value="1"/>
</dbReference>
<dbReference type="PROSITE" id="PS51318">
    <property type="entry name" value="TAT"/>
    <property type="match status" value="1"/>
</dbReference>
<evidence type="ECO:0000259" key="1">
    <source>
        <dbReference type="Pfam" id="PF01408"/>
    </source>
</evidence>
<dbReference type="InterPro" id="IPR043906">
    <property type="entry name" value="Gfo/Idh/MocA_OxRdtase_bact_C"/>
</dbReference>
<dbReference type="GO" id="GO:0000166">
    <property type="term" value="F:nucleotide binding"/>
    <property type="evidence" value="ECO:0007669"/>
    <property type="project" value="InterPro"/>
</dbReference>
<dbReference type="Pfam" id="PF19051">
    <property type="entry name" value="GFO_IDH_MocA_C2"/>
    <property type="match status" value="1"/>
</dbReference>
<reference evidence="3 4" key="1">
    <citation type="submission" date="2019-02" db="EMBL/GenBank/DDBJ databases">
        <title>Deep-cultivation of Planctomycetes and their phenomic and genomic characterization uncovers novel biology.</title>
        <authorList>
            <person name="Wiegand S."/>
            <person name="Jogler M."/>
            <person name="Boedeker C."/>
            <person name="Pinto D."/>
            <person name="Vollmers J."/>
            <person name="Rivas-Marin E."/>
            <person name="Kohn T."/>
            <person name="Peeters S.H."/>
            <person name="Heuer A."/>
            <person name="Rast P."/>
            <person name="Oberbeckmann S."/>
            <person name="Bunk B."/>
            <person name="Jeske O."/>
            <person name="Meyerdierks A."/>
            <person name="Storesund J.E."/>
            <person name="Kallscheuer N."/>
            <person name="Luecker S."/>
            <person name="Lage O.M."/>
            <person name="Pohl T."/>
            <person name="Merkel B.J."/>
            <person name="Hornburger P."/>
            <person name="Mueller R.-W."/>
            <person name="Bruemmer F."/>
            <person name="Labrenz M."/>
            <person name="Spormann A.M."/>
            <person name="Op Den Camp H."/>
            <person name="Overmann J."/>
            <person name="Amann R."/>
            <person name="Jetten M.S.M."/>
            <person name="Mascher T."/>
            <person name="Medema M.H."/>
            <person name="Devos D.P."/>
            <person name="Kaster A.-K."/>
            <person name="Ovreas L."/>
            <person name="Rohde M."/>
            <person name="Galperin M.Y."/>
            <person name="Jogler C."/>
        </authorList>
    </citation>
    <scope>NUCLEOTIDE SEQUENCE [LARGE SCALE GENOMIC DNA]</scope>
    <source>
        <strain evidence="3 4">Pla123a</strain>
    </source>
</reference>
<dbReference type="InterPro" id="IPR000683">
    <property type="entry name" value="Gfo/Idh/MocA-like_OxRdtase_N"/>
</dbReference>
<protein>
    <submittedName>
        <fullName evidence="3">Glucose--fructose oxidoreductase</fullName>
        <ecNumber evidence="3">1.1.99.28</ecNumber>
    </submittedName>
</protein>
<dbReference type="SUPFAM" id="SSF51735">
    <property type="entry name" value="NAD(P)-binding Rossmann-fold domains"/>
    <property type="match status" value="1"/>
</dbReference>
<dbReference type="NCBIfam" id="TIGR01409">
    <property type="entry name" value="TAT_signal_seq"/>
    <property type="match status" value="1"/>
</dbReference>